<dbReference type="PROSITE" id="PS00687">
    <property type="entry name" value="ALDEHYDE_DEHYDR_GLU"/>
    <property type="match status" value="1"/>
</dbReference>
<dbReference type="AlphaFoldDB" id="A0A927MN14"/>
<comment type="caution">
    <text evidence="6">The sequence shown here is derived from an EMBL/GenBank/DDBJ whole genome shotgun (WGS) entry which is preliminary data.</text>
</comment>
<dbReference type="SUPFAM" id="SSF53720">
    <property type="entry name" value="ALDH-like"/>
    <property type="match status" value="1"/>
</dbReference>
<evidence type="ECO:0000259" key="5">
    <source>
        <dbReference type="Pfam" id="PF00171"/>
    </source>
</evidence>
<dbReference type="InterPro" id="IPR029510">
    <property type="entry name" value="Ald_DH_CS_GLU"/>
</dbReference>
<feature type="active site" evidence="3">
    <location>
        <position position="275"/>
    </location>
</feature>
<evidence type="ECO:0000313" key="6">
    <source>
        <dbReference type="EMBL" id="MBE1603696.1"/>
    </source>
</evidence>
<reference evidence="6" key="1">
    <citation type="submission" date="2020-10" db="EMBL/GenBank/DDBJ databases">
        <title>Sequencing the genomes of 1000 actinobacteria strains.</title>
        <authorList>
            <person name="Klenk H.-P."/>
        </authorList>
    </citation>
    <scope>NUCLEOTIDE SEQUENCE</scope>
    <source>
        <strain evidence="6">DSM 45354</strain>
    </source>
</reference>
<dbReference type="Proteomes" id="UP000638648">
    <property type="component" value="Unassembled WGS sequence"/>
</dbReference>
<dbReference type="InterPro" id="IPR050740">
    <property type="entry name" value="Aldehyde_DH_Superfamily"/>
</dbReference>
<keyword evidence="2 4" id="KW-0560">Oxidoreductase</keyword>
<dbReference type="GO" id="GO:0102810">
    <property type="term" value="F:glutarate-semialdehyde dehydrogenase (NADP+) activity"/>
    <property type="evidence" value="ECO:0007669"/>
    <property type="project" value="UniProtKB-EC"/>
</dbReference>
<name>A0A927MN14_9ACTN</name>
<dbReference type="CDD" id="cd07103">
    <property type="entry name" value="ALDH_F5_SSADH_GabD"/>
    <property type="match status" value="1"/>
</dbReference>
<keyword evidence="7" id="KW-1185">Reference proteome</keyword>
<dbReference type="GO" id="GO:0009450">
    <property type="term" value="P:gamma-aminobutyric acid catabolic process"/>
    <property type="evidence" value="ECO:0007669"/>
    <property type="project" value="TreeGrafter"/>
</dbReference>
<accession>A0A927MN14</accession>
<proteinExistence type="inferred from homology"/>
<sequence length="502" mass="53570">MLYTTYKMPTEGFSMSSIDRESHVIKAVPKELFIDGQWRSAQDDRTFPVADPATGETLCHVADASPRDAAVALDAAAKAQAAWAAHPPRRRSDILARAYEAMLERQDELALLMTLEMGKPLAESRGEIRYAADFLRWFSEEAVRVGGEYRLSPDGKTRFVTMRQPVGPTLVITPWNFPMAMGTRKLAPAIAAGCTTIVKPAPDTPLTMLALAAVLGEAGLPAGALNVLPTSRAADISGPLLRDGRIRKLSFTGSTAVGRHLIAQAGEQVLRVSMELGGNAPFIVFPDADLDAAVDGALLAKMRNIGEACTAANRFLIHADVLADFTDRLAVRMAGLSLGRGTEPGVTVGPLINPRAVTKVAELVDDAVRRGARVVTGNGPLEGPGNFFTPTVLTEVPLNARLVHEEIFGPIASVIPFSSDNDVVGIANDTEYGLVAYIYTRDLARAFDLSDRLEYGMVGVNTGLVSNAAAPFGGIKHSGIGREGGFEGIQEYLETKYVGIAT</sequence>
<protein>
    <submittedName>
        <fullName evidence="6">Succinate-semialdehyde dehydrogenase/glutarate-semialdehyde dehydrogenase</fullName>
        <ecNumber evidence="6">1.2.1.16</ecNumber>
        <ecNumber evidence="6">1.2.1.20</ecNumber>
        <ecNumber evidence="6">1.2.1.79</ecNumber>
    </submittedName>
</protein>
<dbReference type="InterPro" id="IPR015590">
    <property type="entry name" value="Aldehyde_DH_dom"/>
</dbReference>
<dbReference type="PANTHER" id="PTHR43353:SF5">
    <property type="entry name" value="SUCCINATE-SEMIALDEHYDE DEHYDROGENASE, MITOCHONDRIAL"/>
    <property type="match status" value="1"/>
</dbReference>
<dbReference type="InterPro" id="IPR016162">
    <property type="entry name" value="Ald_DH_N"/>
</dbReference>
<dbReference type="FunFam" id="3.40.605.10:FF:000007">
    <property type="entry name" value="NAD/NADP-dependent betaine aldehyde dehydrogenase"/>
    <property type="match status" value="1"/>
</dbReference>
<evidence type="ECO:0000256" key="1">
    <source>
        <dbReference type="ARBA" id="ARBA00009986"/>
    </source>
</evidence>
<dbReference type="GO" id="GO:0004777">
    <property type="term" value="F:succinate-semialdehyde dehydrogenase (NAD+) activity"/>
    <property type="evidence" value="ECO:0007669"/>
    <property type="project" value="TreeGrafter"/>
</dbReference>
<evidence type="ECO:0000256" key="3">
    <source>
        <dbReference type="PROSITE-ProRule" id="PRU10007"/>
    </source>
</evidence>
<dbReference type="EC" id="1.2.1.20" evidence="6"/>
<organism evidence="6 7">
    <name type="scientific">Actinopolymorpha pittospori</name>
    <dbReference type="NCBI Taxonomy" id="648752"/>
    <lineage>
        <taxon>Bacteria</taxon>
        <taxon>Bacillati</taxon>
        <taxon>Actinomycetota</taxon>
        <taxon>Actinomycetes</taxon>
        <taxon>Propionibacteriales</taxon>
        <taxon>Actinopolymorphaceae</taxon>
        <taxon>Actinopolymorpha</taxon>
    </lineage>
</organism>
<evidence type="ECO:0000313" key="7">
    <source>
        <dbReference type="Proteomes" id="UP000638648"/>
    </source>
</evidence>
<evidence type="ECO:0000256" key="4">
    <source>
        <dbReference type="RuleBase" id="RU003345"/>
    </source>
</evidence>
<gene>
    <name evidence="6" type="ORF">HEB94_000544</name>
</gene>
<dbReference type="PANTHER" id="PTHR43353">
    <property type="entry name" value="SUCCINATE-SEMIALDEHYDE DEHYDROGENASE, MITOCHONDRIAL"/>
    <property type="match status" value="1"/>
</dbReference>
<dbReference type="Pfam" id="PF00171">
    <property type="entry name" value="Aldedh"/>
    <property type="match status" value="1"/>
</dbReference>
<dbReference type="FunFam" id="3.40.309.10:FF:000004">
    <property type="entry name" value="Succinate-semialdehyde dehydrogenase I"/>
    <property type="match status" value="1"/>
</dbReference>
<dbReference type="InterPro" id="IPR016161">
    <property type="entry name" value="Ald_DH/histidinol_DH"/>
</dbReference>
<dbReference type="Gene3D" id="3.40.309.10">
    <property type="entry name" value="Aldehyde Dehydrogenase, Chain A, domain 2"/>
    <property type="match status" value="1"/>
</dbReference>
<dbReference type="EC" id="1.2.1.16" evidence="6"/>
<dbReference type="EC" id="1.2.1.79" evidence="6"/>
<feature type="domain" description="Aldehyde dehydrogenase" evidence="5">
    <location>
        <begin position="38"/>
        <end position="498"/>
    </location>
</feature>
<evidence type="ECO:0000256" key="2">
    <source>
        <dbReference type="ARBA" id="ARBA00023002"/>
    </source>
</evidence>
<dbReference type="InterPro" id="IPR016163">
    <property type="entry name" value="Ald_DH_C"/>
</dbReference>
<dbReference type="Gene3D" id="3.40.605.10">
    <property type="entry name" value="Aldehyde Dehydrogenase, Chain A, domain 1"/>
    <property type="match status" value="1"/>
</dbReference>
<comment type="similarity">
    <text evidence="1 4">Belongs to the aldehyde dehydrogenase family.</text>
</comment>
<dbReference type="EMBL" id="JADBEM010000001">
    <property type="protein sequence ID" value="MBE1603696.1"/>
    <property type="molecule type" value="Genomic_DNA"/>
</dbReference>
<dbReference type="GO" id="GO:0036243">
    <property type="term" value="F:succinate-semialdehyde dehydrogenase (NADP+) activity"/>
    <property type="evidence" value="ECO:0007669"/>
    <property type="project" value="UniProtKB-EC"/>
</dbReference>